<accession>A0A0G1JJG0</accession>
<gene>
    <name evidence="2" type="ORF">UW68_C0063G0007</name>
</gene>
<dbReference type="Pfam" id="PF18914">
    <property type="entry name" value="DUF5666"/>
    <property type="match status" value="1"/>
</dbReference>
<evidence type="ECO:0000313" key="2">
    <source>
        <dbReference type="EMBL" id="KKT71518.1"/>
    </source>
</evidence>
<name>A0A0G1JJG0_9BACT</name>
<sequence>MKKIIIYLLSFVIASFVLEPWQSQIPTILAASATPSPTATPSASITPSETQDIQQKIKNLVKENLSATETSLKDKINLQTLVGYVGEINSINSGNISIDSKDDSMIQITTNENTVYSKSGSNIKLSSLALSDRIIIIGTLLNDNIVLAKKIVVVEVDSNPMISGTIYATIVSLDSKKKTISLSINGEEIVYSLTKKSDIKLSELKPGQNIFAITKKYEGKDYLSRAKVI</sequence>
<organism evidence="2 3">
    <name type="scientific">Candidatus Collierbacteria bacterium GW2011_GWB1_44_6</name>
    <dbReference type="NCBI Taxonomy" id="1618384"/>
    <lineage>
        <taxon>Bacteria</taxon>
        <taxon>Candidatus Collieribacteriota</taxon>
    </lineage>
</organism>
<feature type="domain" description="DUF5666" evidence="1">
    <location>
        <begin position="86"/>
        <end position="151"/>
    </location>
</feature>
<reference evidence="2 3" key="1">
    <citation type="journal article" date="2015" name="Nature">
        <title>rRNA introns, odd ribosomes, and small enigmatic genomes across a large radiation of phyla.</title>
        <authorList>
            <person name="Brown C.T."/>
            <person name="Hug L.A."/>
            <person name="Thomas B.C."/>
            <person name="Sharon I."/>
            <person name="Castelle C.J."/>
            <person name="Singh A."/>
            <person name="Wilkins M.J."/>
            <person name="Williams K.H."/>
            <person name="Banfield J.F."/>
        </authorList>
    </citation>
    <scope>NUCLEOTIDE SEQUENCE [LARGE SCALE GENOMIC DNA]</scope>
</reference>
<dbReference type="AlphaFoldDB" id="A0A0G1JJG0"/>
<dbReference type="InterPro" id="IPR043724">
    <property type="entry name" value="DUF5666"/>
</dbReference>
<evidence type="ECO:0000259" key="1">
    <source>
        <dbReference type="Pfam" id="PF18914"/>
    </source>
</evidence>
<dbReference type="EMBL" id="LCJG01000063">
    <property type="protein sequence ID" value="KKT71518.1"/>
    <property type="molecule type" value="Genomic_DNA"/>
</dbReference>
<dbReference type="PATRIC" id="fig|1618384.3.peg.1124"/>
<evidence type="ECO:0000313" key="3">
    <source>
        <dbReference type="Proteomes" id="UP000034835"/>
    </source>
</evidence>
<comment type="caution">
    <text evidence="2">The sequence shown here is derived from an EMBL/GenBank/DDBJ whole genome shotgun (WGS) entry which is preliminary data.</text>
</comment>
<dbReference type="STRING" id="1618384.UW68_C0063G0007"/>
<protein>
    <recommendedName>
        <fullName evidence="1">DUF5666 domain-containing protein</fullName>
    </recommendedName>
</protein>
<dbReference type="Proteomes" id="UP000034835">
    <property type="component" value="Unassembled WGS sequence"/>
</dbReference>
<proteinExistence type="predicted"/>